<comment type="caution">
    <text evidence="1">The sequence shown here is derived from an EMBL/GenBank/DDBJ whole genome shotgun (WGS) entry which is preliminary data.</text>
</comment>
<evidence type="ECO:0000313" key="1">
    <source>
        <dbReference type="EMBL" id="KAF6754793.1"/>
    </source>
</evidence>
<dbReference type="AlphaFoldDB" id="A0A8H6HZR7"/>
<protein>
    <submittedName>
        <fullName evidence="1">Uncharacterized protein</fullName>
    </submittedName>
</protein>
<dbReference type="Proteomes" id="UP000521943">
    <property type="component" value="Unassembled WGS sequence"/>
</dbReference>
<reference evidence="1 2" key="1">
    <citation type="submission" date="2020-07" db="EMBL/GenBank/DDBJ databases">
        <title>Comparative genomics of pyrophilous fungi reveals a link between fire events and developmental genes.</title>
        <authorList>
            <consortium name="DOE Joint Genome Institute"/>
            <person name="Steindorff A.S."/>
            <person name="Carver A."/>
            <person name="Calhoun S."/>
            <person name="Stillman K."/>
            <person name="Liu H."/>
            <person name="Lipzen A."/>
            <person name="Pangilinan J."/>
            <person name="Labutti K."/>
            <person name="Bruns T.D."/>
            <person name="Grigoriev I.V."/>
        </authorList>
    </citation>
    <scope>NUCLEOTIDE SEQUENCE [LARGE SCALE GENOMIC DNA]</scope>
    <source>
        <strain evidence="1 2">CBS 144469</strain>
    </source>
</reference>
<sequence>MPRAWTTEHQREFVTQKINDYAMINQTHQPTVRAFWSRLLEEWDQQWPPVNELVRDGTLPVRALEQGYVRSTQEDEAVQSYQQSKKLKIRTLFRYIKIKLGL</sequence>
<proteinExistence type="predicted"/>
<organism evidence="1 2">
    <name type="scientific">Ephemerocybe angulata</name>
    <dbReference type="NCBI Taxonomy" id="980116"/>
    <lineage>
        <taxon>Eukaryota</taxon>
        <taxon>Fungi</taxon>
        <taxon>Dikarya</taxon>
        <taxon>Basidiomycota</taxon>
        <taxon>Agaricomycotina</taxon>
        <taxon>Agaricomycetes</taxon>
        <taxon>Agaricomycetidae</taxon>
        <taxon>Agaricales</taxon>
        <taxon>Agaricineae</taxon>
        <taxon>Psathyrellaceae</taxon>
        <taxon>Ephemerocybe</taxon>
    </lineage>
</organism>
<evidence type="ECO:0000313" key="2">
    <source>
        <dbReference type="Proteomes" id="UP000521943"/>
    </source>
</evidence>
<keyword evidence="2" id="KW-1185">Reference proteome</keyword>
<name>A0A8H6HZR7_9AGAR</name>
<gene>
    <name evidence="1" type="ORF">DFP72DRAFT_1068357</name>
</gene>
<accession>A0A8H6HZR7</accession>
<dbReference type="EMBL" id="JACGCI010000033">
    <property type="protein sequence ID" value="KAF6754793.1"/>
    <property type="molecule type" value="Genomic_DNA"/>
</dbReference>